<keyword evidence="2" id="KW-1185">Reference proteome</keyword>
<proteinExistence type="predicted"/>
<evidence type="ECO:0000313" key="1">
    <source>
        <dbReference type="EMBL" id="MEI2453833.1"/>
    </source>
</evidence>
<dbReference type="RefSeq" id="WP_336131056.1">
    <property type="nucleotide sequence ID" value="NZ_JBANDL010000002.1"/>
</dbReference>
<evidence type="ECO:0008006" key="3">
    <source>
        <dbReference type="Google" id="ProtNLM"/>
    </source>
</evidence>
<evidence type="ECO:0000313" key="2">
    <source>
        <dbReference type="Proteomes" id="UP001387215"/>
    </source>
</evidence>
<accession>A0ABU8D0L6</accession>
<gene>
    <name evidence="1" type="ORF">V2J18_03970</name>
</gene>
<protein>
    <recommendedName>
        <fullName evidence="3">Phosphoribosyltransferase</fullName>
    </recommendedName>
</protein>
<comment type="caution">
    <text evidence="1">The sequence shown here is derived from an EMBL/GenBank/DDBJ whole genome shotgun (WGS) entry which is preliminary data.</text>
</comment>
<organism evidence="1 2">
    <name type="scientific">Lysobacter firmicutimachus</name>
    <dbReference type="NCBI Taxonomy" id="1792846"/>
    <lineage>
        <taxon>Bacteria</taxon>
        <taxon>Pseudomonadati</taxon>
        <taxon>Pseudomonadota</taxon>
        <taxon>Gammaproteobacteria</taxon>
        <taxon>Lysobacterales</taxon>
        <taxon>Lysobacteraceae</taxon>
        <taxon>Lysobacter</taxon>
    </lineage>
</organism>
<sequence>MDLMARLTKIEQGFGRLDASDSCWHIGEFQSHGGWSAGETNQQIKNLKIEVPVPPNRKRYKDEAVRYWGGKLAECLSADAIRRDVTFVPAPCSKPVGHAEYDDRIRRVLDDLAGRIGVLDIRELVVTHTERQAQHKGEHRSSPAELLQTLRLNPAALQLPLRPIVLILDDVFTQGSTFRALKTLITPVHGVQEVGGIFLARTVWPKPPEIVLPVF</sequence>
<dbReference type="Proteomes" id="UP001387215">
    <property type="component" value="Unassembled WGS sequence"/>
</dbReference>
<name>A0ABU8D0L6_9GAMM</name>
<dbReference type="EMBL" id="JBANDL010000002">
    <property type="protein sequence ID" value="MEI2453833.1"/>
    <property type="molecule type" value="Genomic_DNA"/>
</dbReference>
<reference evidence="1 2" key="1">
    <citation type="submission" date="2024-02" db="EMBL/GenBank/DDBJ databases">
        <title>Lysobacter Genome Sequencing and Mining.</title>
        <authorList>
            <person name="Bierman J."/>
            <person name="Walker M.C."/>
        </authorList>
    </citation>
    <scope>NUCLEOTIDE SEQUENCE [LARGE SCALE GENOMIC DNA]</scope>
    <source>
        <strain evidence="1 2">PB6250</strain>
    </source>
</reference>